<keyword evidence="3" id="KW-1185">Reference proteome</keyword>
<accession>A0A6N4X972</accession>
<dbReference type="AlphaFoldDB" id="A0A6N4X972"/>
<keyword evidence="1" id="KW-0732">Signal</keyword>
<dbReference type="EMBL" id="CACVBR010000081">
    <property type="protein sequence ID" value="CAA7197616.1"/>
    <property type="molecule type" value="Genomic_DNA"/>
</dbReference>
<gene>
    <name evidence="2" type="ORF">CHRY9293_03689</name>
</gene>
<dbReference type="PROSITE" id="PS51257">
    <property type="entry name" value="PROKAR_LIPOPROTEIN"/>
    <property type="match status" value="1"/>
</dbReference>
<proteinExistence type="predicted"/>
<feature type="signal peptide" evidence="1">
    <location>
        <begin position="1"/>
        <end position="19"/>
    </location>
</feature>
<protein>
    <recommendedName>
        <fullName evidence="4">DUF4595 domain-containing protein</fullName>
    </recommendedName>
</protein>
<evidence type="ECO:0008006" key="4">
    <source>
        <dbReference type="Google" id="ProtNLM"/>
    </source>
</evidence>
<evidence type="ECO:0000256" key="1">
    <source>
        <dbReference type="SAM" id="SignalP"/>
    </source>
</evidence>
<dbReference type="Proteomes" id="UP000445144">
    <property type="component" value="Unassembled WGS sequence"/>
</dbReference>
<sequence length="262" mass="29586">MKNLIIGFIVLAITLSCNSSNDDVAISNSSNVDTTPILPTSVFVYSGNSISYSLKYSYVGSKIKEIIRDNLKYIYTYNGNNITKEEWSVNGEIKLIKEFSYLNDRVSSVKVTNKITSPAIVYTKNIEYVNDFHIKYNEYDLEGNLVSQIEAYFDSKGNQINIISKLSAGTIKSVSTFDNKNNPFKNIIGYAKIKMIDENAGGLIGEGMSGSNNLLKRESDSSLTSYVTCTYVYNALNNYPKEQSRKYLNEPEETIKYYYNKL</sequence>
<evidence type="ECO:0000313" key="2">
    <source>
        <dbReference type="EMBL" id="CAA7197616.1"/>
    </source>
</evidence>
<organism evidence="2 3">
    <name type="scientific">Chryseobacterium potabilaquae</name>
    <dbReference type="NCBI Taxonomy" id="2675057"/>
    <lineage>
        <taxon>Bacteria</taxon>
        <taxon>Pseudomonadati</taxon>
        <taxon>Bacteroidota</taxon>
        <taxon>Flavobacteriia</taxon>
        <taxon>Flavobacteriales</taxon>
        <taxon>Weeksellaceae</taxon>
        <taxon>Chryseobacterium group</taxon>
        <taxon>Chryseobacterium</taxon>
    </lineage>
</organism>
<reference evidence="2 3" key="1">
    <citation type="submission" date="2020-01" db="EMBL/GenBank/DDBJ databases">
        <authorList>
            <person name="Rodrigo-Torres L."/>
            <person name="Arahal R. D."/>
            <person name="Lucena T."/>
        </authorList>
    </citation>
    <scope>NUCLEOTIDE SEQUENCE [LARGE SCALE GENOMIC DNA]</scope>
    <source>
        <strain evidence="2 3">CECT 9293</strain>
    </source>
</reference>
<dbReference type="RefSeq" id="WP_162034261.1">
    <property type="nucleotide sequence ID" value="NZ_CACVBR010000081.1"/>
</dbReference>
<name>A0A6N4X972_9FLAO</name>
<feature type="chain" id="PRO_5027060373" description="DUF4595 domain-containing protein" evidence="1">
    <location>
        <begin position="20"/>
        <end position="262"/>
    </location>
</feature>
<evidence type="ECO:0000313" key="3">
    <source>
        <dbReference type="Proteomes" id="UP000445144"/>
    </source>
</evidence>